<accession>A0A809Y6H2</accession>
<dbReference type="EMBL" id="AP023098">
    <property type="protein sequence ID" value="BCE79496.1"/>
    <property type="molecule type" value="Genomic_DNA"/>
</dbReference>
<sequence length="216" mass="23183">MVFDAVRNEFDAGIETAFGELKRTIKRTTLDRIDLRDATVSCLENFRLEMEALTRADQYRSLAAQAVDERLMAFDQHLAFAIRQFDTGFFDPDEPERPNVSNSINIGTMTGSAIQQGSSAATQSVQFNLNIDEAKAAAAAFESAIRTAQLPQKQLDEVTADLHTIAAQLSKASPSVAILQEAGRSLRNIVEGVTAGLATPGVVAAAPALWSALGLG</sequence>
<gene>
    <name evidence="1" type="ORF">XF3B_09230</name>
    <name evidence="2" type="ORF">XF9B_09170</name>
</gene>
<dbReference type="AlphaFoldDB" id="A0A809Y6H2"/>
<evidence type="ECO:0000313" key="1">
    <source>
        <dbReference type="EMBL" id="BCE35892.1"/>
    </source>
</evidence>
<dbReference type="EMBL" id="AP023093">
    <property type="protein sequence ID" value="BCE35892.1"/>
    <property type="molecule type" value="Genomic_DNA"/>
</dbReference>
<reference evidence="1" key="1">
    <citation type="submission" date="2020-05" db="EMBL/GenBank/DDBJ databases">
        <title>Complete genome sequence of Bradyrhizobium diazoefficiens XF3 isolated from soybean nodule.</title>
        <authorList>
            <person name="Noda R."/>
            <person name="Kakizaki K."/>
            <person name="Minamisawa K."/>
        </authorList>
    </citation>
    <scope>NUCLEOTIDE SEQUENCE</scope>
    <source>
        <strain evidence="1">XF3</strain>
    </source>
</reference>
<proteinExistence type="predicted"/>
<organism evidence="1">
    <name type="scientific">Bradyrhizobium diazoefficiens</name>
    <dbReference type="NCBI Taxonomy" id="1355477"/>
    <lineage>
        <taxon>Bacteria</taxon>
        <taxon>Pseudomonadati</taxon>
        <taxon>Pseudomonadota</taxon>
        <taxon>Alphaproteobacteria</taxon>
        <taxon>Hyphomicrobiales</taxon>
        <taxon>Nitrobacteraceae</taxon>
        <taxon>Bradyrhizobium</taxon>
    </lineage>
</organism>
<reference evidence="2" key="2">
    <citation type="submission" date="2020-05" db="EMBL/GenBank/DDBJ databases">
        <title>Complete genome sequence of Bradyrhizobium diazoefficiens XF9 isolated from soybean nodule.</title>
        <authorList>
            <person name="Noda R."/>
            <person name="Kakizaki K."/>
            <person name="Minamisawa K."/>
        </authorList>
    </citation>
    <scope>NUCLEOTIDE SEQUENCE</scope>
    <source>
        <strain evidence="2">XF9</strain>
    </source>
</reference>
<name>A0A809Y6H2_9BRAD</name>
<dbReference type="RefSeq" id="WP_182872472.1">
    <property type="nucleotide sequence ID" value="NZ_AP022639.1"/>
</dbReference>
<protein>
    <submittedName>
        <fullName evidence="1">Uncharacterized protein</fullName>
    </submittedName>
</protein>
<evidence type="ECO:0000313" key="2">
    <source>
        <dbReference type="EMBL" id="BCE79496.1"/>
    </source>
</evidence>